<comment type="subcellular location">
    <subcellularLocation>
        <location evidence="1">Nucleus</location>
    </subcellularLocation>
</comment>
<feature type="region of interest" description="Disordered" evidence="2">
    <location>
        <begin position="1"/>
        <end position="20"/>
    </location>
</feature>
<gene>
    <name evidence="4" type="ORF">RJ639_003930</name>
</gene>
<dbReference type="SMART" id="SM00256">
    <property type="entry name" value="FBOX"/>
    <property type="match status" value="1"/>
</dbReference>
<dbReference type="GO" id="GO:0005737">
    <property type="term" value="C:cytoplasm"/>
    <property type="evidence" value="ECO:0007669"/>
    <property type="project" value="TreeGrafter"/>
</dbReference>
<protein>
    <recommendedName>
        <fullName evidence="1">F-box protein</fullName>
    </recommendedName>
</protein>
<dbReference type="Gene3D" id="1.20.1280.50">
    <property type="match status" value="1"/>
</dbReference>
<dbReference type="SUPFAM" id="SSF81383">
    <property type="entry name" value="F-box domain"/>
    <property type="match status" value="1"/>
</dbReference>
<evidence type="ECO:0000259" key="3">
    <source>
        <dbReference type="PROSITE" id="PS50181"/>
    </source>
</evidence>
<feature type="domain" description="F-box" evidence="3">
    <location>
        <begin position="35"/>
        <end position="81"/>
    </location>
</feature>
<dbReference type="Pfam" id="PF12937">
    <property type="entry name" value="F-box-like"/>
    <property type="match status" value="1"/>
</dbReference>
<dbReference type="PROSITE" id="PS50181">
    <property type="entry name" value="FBOX"/>
    <property type="match status" value="1"/>
</dbReference>
<sequence length="145" mass="16309">MKRSIAGGEDPVTREDDKKKKIKVMDDQEEVLADGVSAVLLDENLLYEVLRHADARTLASAACVSRRWHATARDERLWELICTRQSANIGCGIQQLRSVSPDKTGRLRLVGDGWGMLSEQWTPWLRQYKQKGQKLSGSGDVMNVL</sequence>
<keyword evidence="5" id="KW-1185">Reference proteome</keyword>
<dbReference type="GO" id="GO:0019005">
    <property type="term" value="C:SCF ubiquitin ligase complex"/>
    <property type="evidence" value="ECO:0007669"/>
    <property type="project" value="UniProtKB-UniRule"/>
</dbReference>
<dbReference type="CDD" id="cd22151">
    <property type="entry name" value="F-box_AtGID2-like"/>
    <property type="match status" value="1"/>
</dbReference>
<comment type="caution">
    <text evidence="4">The sequence shown here is derived from an EMBL/GenBank/DDBJ whole genome shotgun (WGS) entry which is preliminary data.</text>
</comment>
<dbReference type="PANTHER" id="PTHR12874:SF23">
    <property type="entry name" value="F-BOX PROTEIN GID2"/>
    <property type="match status" value="1"/>
</dbReference>
<reference evidence="4" key="1">
    <citation type="submission" date="2022-12" db="EMBL/GenBank/DDBJ databases">
        <title>Draft genome assemblies for two species of Escallonia (Escalloniales).</title>
        <authorList>
            <person name="Chanderbali A."/>
            <person name="Dervinis C."/>
            <person name="Anghel I."/>
            <person name="Soltis D."/>
            <person name="Soltis P."/>
            <person name="Zapata F."/>
        </authorList>
    </citation>
    <scope>NUCLEOTIDE SEQUENCE</scope>
    <source>
        <strain evidence="4">UCBG64.0493</strain>
        <tissue evidence="4">Leaf</tissue>
    </source>
</reference>
<evidence type="ECO:0000313" key="5">
    <source>
        <dbReference type="Proteomes" id="UP001188597"/>
    </source>
</evidence>
<dbReference type="GO" id="GO:0009740">
    <property type="term" value="P:gibberellic acid mediated signaling pathway"/>
    <property type="evidence" value="ECO:0007669"/>
    <property type="project" value="TreeGrafter"/>
</dbReference>
<comment type="pathway">
    <text evidence="1">Protein modification; protein ubiquitination.</text>
</comment>
<dbReference type="InterPro" id="IPR036047">
    <property type="entry name" value="F-box-like_dom_sf"/>
</dbReference>
<dbReference type="AlphaFoldDB" id="A0AA89B2K6"/>
<dbReference type="Proteomes" id="UP001188597">
    <property type="component" value="Unassembled WGS sequence"/>
</dbReference>
<organism evidence="4 5">
    <name type="scientific">Escallonia herrerae</name>
    <dbReference type="NCBI Taxonomy" id="1293975"/>
    <lineage>
        <taxon>Eukaryota</taxon>
        <taxon>Viridiplantae</taxon>
        <taxon>Streptophyta</taxon>
        <taxon>Embryophyta</taxon>
        <taxon>Tracheophyta</taxon>
        <taxon>Spermatophyta</taxon>
        <taxon>Magnoliopsida</taxon>
        <taxon>eudicotyledons</taxon>
        <taxon>Gunneridae</taxon>
        <taxon>Pentapetalae</taxon>
        <taxon>asterids</taxon>
        <taxon>campanulids</taxon>
        <taxon>Escalloniales</taxon>
        <taxon>Escalloniaceae</taxon>
        <taxon>Escallonia</taxon>
    </lineage>
</organism>
<evidence type="ECO:0000256" key="1">
    <source>
        <dbReference type="RuleBase" id="RU369085"/>
    </source>
</evidence>
<accession>A0AA89B2K6</accession>
<keyword evidence="1" id="KW-0539">Nucleus</keyword>
<dbReference type="GO" id="GO:0005634">
    <property type="term" value="C:nucleus"/>
    <property type="evidence" value="ECO:0007669"/>
    <property type="project" value="UniProtKB-SubCell"/>
</dbReference>
<proteinExistence type="predicted"/>
<name>A0AA89B2K6_9ASTE</name>
<dbReference type="PANTHER" id="PTHR12874">
    <property type="entry name" value="F-BOX ONLY PROTEIN 48-RELATED"/>
    <property type="match status" value="1"/>
</dbReference>
<comment type="function">
    <text evidence="1">Acts as a component of a SCF E3 ubiquitin ligase complexes.</text>
</comment>
<evidence type="ECO:0000256" key="2">
    <source>
        <dbReference type="SAM" id="MobiDB-lite"/>
    </source>
</evidence>
<dbReference type="EMBL" id="JAVXUP010000859">
    <property type="protein sequence ID" value="KAK3019696.1"/>
    <property type="molecule type" value="Genomic_DNA"/>
</dbReference>
<comment type="subunit">
    <text evidence="1">Component of the SCF-type E3 ligase complex.</text>
</comment>
<keyword evidence="1" id="KW-0833">Ubl conjugation pathway</keyword>
<dbReference type="InterPro" id="IPR001810">
    <property type="entry name" value="F-box_dom"/>
</dbReference>
<dbReference type="GO" id="GO:0016567">
    <property type="term" value="P:protein ubiquitination"/>
    <property type="evidence" value="ECO:0007669"/>
    <property type="project" value="UniProtKB-UniRule"/>
</dbReference>
<dbReference type="GO" id="GO:0031146">
    <property type="term" value="P:SCF-dependent proteasomal ubiquitin-dependent protein catabolic process"/>
    <property type="evidence" value="ECO:0007669"/>
    <property type="project" value="UniProtKB-UniRule"/>
</dbReference>
<evidence type="ECO:0000313" key="4">
    <source>
        <dbReference type="EMBL" id="KAK3019696.1"/>
    </source>
</evidence>
<feature type="compositionally biased region" description="Basic and acidic residues" evidence="2">
    <location>
        <begin position="11"/>
        <end position="20"/>
    </location>
</feature>